<reference evidence="2" key="1">
    <citation type="submission" date="2018-03" db="EMBL/GenBank/DDBJ databases">
        <authorList>
            <person name="Guldener U."/>
        </authorList>
    </citation>
    <scope>NUCLEOTIDE SEQUENCE</scope>
</reference>
<dbReference type="InterPro" id="IPR010730">
    <property type="entry name" value="HET"/>
</dbReference>
<dbReference type="EMBL" id="ONZP01000175">
    <property type="protein sequence ID" value="SPJ75777.1"/>
    <property type="molecule type" value="Genomic_DNA"/>
</dbReference>
<feature type="domain" description="Heterokaryon incompatibility" evidence="1">
    <location>
        <begin position="47"/>
        <end position="209"/>
    </location>
</feature>
<dbReference type="Proteomes" id="UP001187734">
    <property type="component" value="Unassembled WGS sequence"/>
</dbReference>
<organism evidence="2 3">
    <name type="scientific">Fusarium torulosum</name>
    <dbReference type="NCBI Taxonomy" id="33205"/>
    <lineage>
        <taxon>Eukaryota</taxon>
        <taxon>Fungi</taxon>
        <taxon>Dikarya</taxon>
        <taxon>Ascomycota</taxon>
        <taxon>Pezizomycotina</taxon>
        <taxon>Sordariomycetes</taxon>
        <taxon>Hypocreomycetidae</taxon>
        <taxon>Hypocreales</taxon>
        <taxon>Nectriaceae</taxon>
        <taxon>Fusarium</taxon>
    </lineage>
</organism>
<accession>A0AAE8M841</accession>
<dbReference type="PANTHER" id="PTHR24148:SF78">
    <property type="entry name" value="HETEROKARYON INCOMPATIBILITY DOMAIN-CONTAINING PROTEIN"/>
    <property type="match status" value="1"/>
</dbReference>
<dbReference type="Pfam" id="PF06985">
    <property type="entry name" value="HET"/>
    <property type="match status" value="1"/>
</dbReference>
<name>A0AAE8M841_9HYPO</name>
<protein>
    <recommendedName>
        <fullName evidence="1">Heterokaryon incompatibility domain-containing protein</fullName>
    </recommendedName>
</protein>
<comment type="caution">
    <text evidence="2">The sequence shown here is derived from an EMBL/GenBank/DDBJ whole genome shotgun (WGS) entry which is preliminary data.</text>
</comment>
<dbReference type="PANTHER" id="PTHR24148">
    <property type="entry name" value="ANKYRIN REPEAT DOMAIN-CONTAINING PROTEIN 39 HOMOLOG-RELATED"/>
    <property type="match status" value="1"/>
</dbReference>
<dbReference type="AlphaFoldDB" id="A0AAE8M841"/>
<evidence type="ECO:0000313" key="3">
    <source>
        <dbReference type="Proteomes" id="UP001187734"/>
    </source>
</evidence>
<dbReference type="InterPro" id="IPR052895">
    <property type="entry name" value="HetReg/Transcr_Mod"/>
</dbReference>
<evidence type="ECO:0000259" key="1">
    <source>
        <dbReference type="Pfam" id="PF06985"/>
    </source>
</evidence>
<proteinExistence type="predicted"/>
<sequence>MLKFSYPSLDLNQNSIRLLRVNKGVWPSDVYCSLVEATTDPDEAVPYKALSYTWGAVEGKKGQLLSLPRIFVNNRVFPATDNLRMALSHIQDPNHDIMLWADAIYINQQDNREKGHQVKQMAQIYKNAEEVLIWLGPSNEEIRDLLEFATSVDQQAIGILIPRRSGQWASHCHDLMRNHYKDAKTPQNITALRQLLSRHWFKRIWVLQEVAMARSARILCGSSSCPARTFSLMPSFFKIPTTEHSQAVLDLMPRIRSNTWWASDRTLHNLLVKFRHSQATDKRDLIYALLSMSEDAYDSTRFYPSYEIKDSQVRMNTMFFLIFGRTHVPRAWQPRIPPEDLGLPLASLITNFFRQILENGGEPVNQVCDGFIQRLMRIELNEVQILHCLSTFLGIALMSIDLLHNWFIKRRPKLLEARFRDGCSELQHRTKDKPERIFTLIFEQEKVARRFRKMEFPILDRFENIENLSLPKDLDRHDRRVGFDSFEHFATH</sequence>
<gene>
    <name evidence="2" type="ORF">FTOL_05508</name>
</gene>
<evidence type="ECO:0000313" key="2">
    <source>
        <dbReference type="EMBL" id="SPJ75777.1"/>
    </source>
</evidence>
<keyword evidence="3" id="KW-1185">Reference proteome</keyword>